<dbReference type="PRINTS" id="PR00990">
    <property type="entry name" value="RIBOKINASE"/>
</dbReference>
<name>A0A852VF92_9BACT</name>
<dbReference type="AlphaFoldDB" id="A0A852VF92"/>
<evidence type="ECO:0000313" key="7">
    <source>
        <dbReference type="Proteomes" id="UP000564385"/>
    </source>
</evidence>
<dbReference type="GO" id="GO:0006796">
    <property type="term" value="P:phosphate-containing compound metabolic process"/>
    <property type="evidence" value="ECO:0007669"/>
    <property type="project" value="UniProtKB-ARBA"/>
</dbReference>
<evidence type="ECO:0000259" key="5">
    <source>
        <dbReference type="Pfam" id="PF00294"/>
    </source>
</evidence>
<protein>
    <submittedName>
        <fullName evidence="6">Sugar/nucleoside kinase (Ribokinase family)</fullName>
    </submittedName>
</protein>
<dbReference type="Gene3D" id="3.40.1190.20">
    <property type="match status" value="1"/>
</dbReference>
<dbReference type="GO" id="GO:0016301">
    <property type="term" value="F:kinase activity"/>
    <property type="evidence" value="ECO:0007669"/>
    <property type="project" value="UniProtKB-KW"/>
</dbReference>
<evidence type="ECO:0000256" key="2">
    <source>
        <dbReference type="ARBA" id="ARBA00022679"/>
    </source>
</evidence>
<evidence type="ECO:0000313" key="6">
    <source>
        <dbReference type="EMBL" id="NYF88915.1"/>
    </source>
</evidence>
<dbReference type="CDD" id="cd01166">
    <property type="entry name" value="KdgK"/>
    <property type="match status" value="1"/>
</dbReference>
<dbReference type="PANTHER" id="PTHR10584:SF166">
    <property type="entry name" value="RIBOKINASE"/>
    <property type="match status" value="1"/>
</dbReference>
<accession>A0A852VF92</accession>
<evidence type="ECO:0000256" key="4">
    <source>
        <dbReference type="RuleBase" id="RU003704"/>
    </source>
</evidence>
<organism evidence="6 7">
    <name type="scientific">Tunturiibacter lichenicola</name>
    <dbReference type="NCBI Taxonomy" id="2051959"/>
    <lineage>
        <taxon>Bacteria</taxon>
        <taxon>Pseudomonadati</taxon>
        <taxon>Acidobacteriota</taxon>
        <taxon>Terriglobia</taxon>
        <taxon>Terriglobales</taxon>
        <taxon>Acidobacteriaceae</taxon>
        <taxon>Tunturiibacter</taxon>
    </lineage>
</organism>
<dbReference type="Pfam" id="PF00294">
    <property type="entry name" value="PfkB"/>
    <property type="match status" value="1"/>
</dbReference>
<gene>
    <name evidence="6" type="ORF">HDF08_000982</name>
</gene>
<dbReference type="EMBL" id="JACCCU010000001">
    <property type="protein sequence ID" value="NYF88915.1"/>
    <property type="molecule type" value="Genomic_DNA"/>
</dbReference>
<dbReference type="InterPro" id="IPR002173">
    <property type="entry name" value="Carboh/pur_kinase_PfkB_CS"/>
</dbReference>
<proteinExistence type="inferred from homology"/>
<reference evidence="6 7" key="1">
    <citation type="submission" date="2020-07" db="EMBL/GenBank/DDBJ databases">
        <title>Genomic Encyclopedia of Type Strains, Phase IV (KMG-V): Genome sequencing to study the core and pangenomes of soil and plant-associated prokaryotes.</title>
        <authorList>
            <person name="Whitman W."/>
        </authorList>
    </citation>
    <scope>NUCLEOTIDE SEQUENCE [LARGE SCALE GENOMIC DNA]</scope>
    <source>
        <strain evidence="6 7">M8UP22</strain>
    </source>
</reference>
<dbReference type="SUPFAM" id="SSF53613">
    <property type="entry name" value="Ribokinase-like"/>
    <property type="match status" value="1"/>
</dbReference>
<dbReference type="InterPro" id="IPR002139">
    <property type="entry name" value="Ribo/fructo_kinase"/>
</dbReference>
<comment type="similarity">
    <text evidence="1 4">Belongs to the carbohydrate kinase PfkB family.</text>
</comment>
<dbReference type="InterPro" id="IPR029056">
    <property type="entry name" value="Ribokinase-like"/>
</dbReference>
<evidence type="ECO:0000256" key="3">
    <source>
        <dbReference type="ARBA" id="ARBA00022777"/>
    </source>
</evidence>
<sequence>MKAVNKVEMIVDGSISQARFDVTIAGEINLDLILYGLAKEMPVERELLASDFRLTLGSSSAIVAHNLASLGVKVGFVTRVGPDDLGKLALARLAESGVDLSQVQSGSSGTGVTVLLPHGKERHILTYLGTIAEMTVEDLPMEYLLSSRHFHLSSLYLQRGLQPGLADLLRKLKSAGLTISLDTNDDPEDKWAGVLDEILDLVDIFLPSQDELIRIAGVSTVEEALEIVGRRVRVVVVKCGSKGAFVQDGVIRQHVPGLTVTPVDTIGAGDSFNAGFLSAYLRGASVNEAARMGNVTGALSTLAPGGTEAFRDKNLRERFLSQNSGGNF</sequence>
<dbReference type="PANTHER" id="PTHR10584">
    <property type="entry name" value="SUGAR KINASE"/>
    <property type="match status" value="1"/>
</dbReference>
<keyword evidence="3 4" id="KW-0418">Kinase</keyword>
<keyword evidence="2 4" id="KW-0808">Transferase</keyword>
<dbReference type="PROSITE" id="PS00584">
    <property type="entry name" value="PFKB_KINASES_2"/>
    <property type="match status" value="1"/>
</dbReference>
<feature type="domain" description="Carbohydrate kinase PfkB" evidence="5">
    <location>
        <begin position="22"/>
        <end position="308"/>
    </location>
</feature>
<evidence type="ECO:0000256" key="1">
    <source>
        <dbReference type="ARBA" id="ARBA00010688"/>
    </source>
</evidence>
<dbReference type="Proteomes" id="UP000564385">
    <property type="component" value="Unassembled WGS sequence"/>
</dbReference>
<dbReference type="InterPro" id="IPR011611">
    <property type="entry name" value="PfkB_dom"/>
</dbReference>
<comment type="caution">
    <text evidence="6">The sequence shown here is derived from an EMBL/GenBank/DDBJ whole genome shotgun (WGS) entry which is preliminary data.</text>
</comment>